<gene>
    <name evidence="1" type="ORF">METZ01_LOCUS188916</name>
</gene>
<accession>A0A382DDG6</accession>
<name>A0A382DDG6_9ZZZZ</name>
<reference evidence="1" key="1">
    <citation type="submission" date="2018-05" db="EMBL/GenBank/DDBJ databases">
        <authorList>
            <person name="Lanie J.A."/>
            <person name="Ng W.-L."/>
            <person name="Kazmierczak K.M."/>
            <person name="Andrzejewski T.M."/>
            <person name="Davidsen T.M."/>
            <person name="Wayne K.J."/>
            <person name="Tettelin H."/>
            <person name="Glass J.I."/>
            <person name="Rusch D."/>
            <person name="Podicherti R."/>
            <person name="Tsui H.-C.T."/>
            <person name="Winkler M.E."/>
        </authorList>
    </citation>
    <scope>NUCLEOTIDE SEQUENCE</scope>
</reference>
<sequence>MSLLFGSEKEKPEVLTTSVSFSGIEFEVVINGVSNNHYIWLHGDERTANMALWHHLNHYDGTAFLIKSDEREVVYQNTKIDPNRIFSRSGSRRALKKFRPKWAPGKFNEALDELDQNREQFLTILFPDSGGILIAVHNNFRGYNLKSELENCTKVSLNPKENPRDFIICTDPDDFDKLSVGHYNVLLQDQPPKEDDGSLSWAALRNGVRYVNIETRLGWLSQQKK</sequence>
<feature type="non-terminal residue" evidence="1">
    <location>
        <position position="225"/>
    </location>
</feature>
<organism evidence="1">
    <name type="scientific">marine metagenome</name>
    <dbReference type="NCBI Taxonomy" id="408172"/>
    <lineage>
        <taxon>unclassified sequences</taxon>
        <taxon>metagenomes</taxon>
        <taxon>ecological metagenomes</taxon>
    </lineage>
</organism>
<protein>
    <submittedName>
        <fullName evidence="1">Uncharacterized protein</fullName>
    </submittedName>
</protein>
<dbReference type="AlphaFoldDB" id="A0A382DDG6"/>
<dbReference type="EMBL" id="UINC01038690">
    <property type="protein sequence ID" value="SVB36062.1"/>
    <property type="molecule type" value="Genomic_DNA"/>
</dbReference>
<proteinExistence type="predicted"/>
<evidence type="ECO:0000313" key="1">
    <source>
        <dbReference type="EMBL" id="SVB36062.1"/>
    </source>
</evidence>